<comment type="cofactor">
    <cofactor evidence="1 19">
        <name>Mg(2+)</name>
        <dbReference type="ChEBI" id="CHEBI:18420"/>
    </cofactor>
</comment>
<evidence type="ECO:0000313" key="20">
    <source>
        <dbReference type="EMBL" id="MBB6629797.1"/>
    </source>
</evidence>
<keyword evidence="11 19" id="KW-0460">Magnesium</keyword>
<dbReference type="HAMAP" id="MF_00719">
    <property type="entry name" value="CobS"/>
    <property type="match status" value="1"/>
</dbReference>
<evidence type="ECO:0000256" key="4">
    <source>
        <dbReference type="ARBA" id="ARBA00010561"/>
    </source>
</evidence>
<evidence type="ECO:0000256" key="2">
    <source>
        <dbReference type="ARBA" id="ARBA00004651"/>
    </source>
</evidence>
<dbReference type="GO" id="GO:0008818">
    <property type="term" value="F:cobalamin 5'-phosphate synthase activity"/>
    <property type="evidence" value="ECO:0007669"/>
    <property type="project" value="UniProtKB-UniRule"/>
</dbReference>
<evidence type="ECO:0000256" key="8">
    <source>
        <dbReference type="ARBA" id="ARBA00022573"/>
    </source>
</evidence>
<proteinExistence type="inferred from homology"/>
<sequence length="255" mass="25685">MPDSWRLAVGTLTVLRGPAPRCVDRRTAGAAMLIAPLAVLPLGAGVALVLLAGRAAHLPPLVTGMLAVAVLVLGTRAFHVDGLSDTVDGLTASYDRERSLAAMRTGTSGPAGGAAVLLVLGLQATSMAWLAGQARGAVLVGTLVCVSRCALALTCLRGVPAARDDGLGAVFTESVPRLAAATSMLLSFVAVGLVTGWAGLPWWRGVIAVALGLVVTLLLVRRAVRRLGGVTGDVFGAAVELCLATLLVALAGATS</sequence>
<evidence type="ECO:0000256" key="6">
    <source>
        <dbReference type="ARBA" id="ARBA00015850"/>
    </source>
</evidence>
<evidence type="ECO:0000256" key="3">
    <source>
        <dbReference type="ARBA" id="ARBA00004663"/>
    </source>
</evidence>
<feature type="transmembrane region" description="Helical" evidence="19">
    <location>
        <begin position="232"/>
        <end position="253"/>
    </location>
</feature>
<keyword evidence="12 19" id="KW-1133">Transmembrane helix</keyword>
<comment type="subcellular location">
    <subcellularLocation>
        <location evidence="2 19">Cell membrane</location>
        <topology evidence="2 19">Multi-pass membrane protein</topology>
    </subcellularLocation>
</comment>
<gene>
    <name evidence="19" type="primary">cobS</name>
    <name evidence="20" type="ORF">H5V45_20940</name>
</gene>
<dbReference type="PANTHER" id="PTHR34148">
    <property type="entry name" value="ADENOSYLCOBINAMIDE-GDP RIBAZOLETRANSFERASE"/>
    <property type="match status" value="1"/>
</dbReference>
<evidence type="ECO:0000256" key="17">
    <source>
        <dbReference type="ARBA" id="ARBA00048623"/>
    </source>
</evidence>
<feature type="transmembrane region" description="Helical" evidence="19">
    <location>
        <begin position="137"/>
        <end position="156"/>
    </location>
</feature>
<evidence type="ECO:0000256" key="1">
    <source>
        <dbReference type="ARBA" id="ARBA00001946"/>
    </source>
</evidence>
<dbReference type="InterPro" id="IPR003805">
    <property type="entry name" value="CobS"/>
</dbReference>
<comment type="similarity">
    <text evidence="4 19">Belongs to the CobS family.</text>
</comment>
<dbReference type="UniPathway" id="UPA00148">
    <property type="reaction ID" value="UER00238"/>
</dbReference>
<organism evidence="20 21">
    <name type="scientific">Nocardioides luti</name>
    <dbReference type="NCBI Taxonomy" id="2761101"/>
    <lineage>
        <taxon>Bacteria</taxon>
        <taxon>Bacillati</taxon>
        <taxon>Actinomycetota</taxon>
        <taxon>Actinomycetes</taxon>
        <taxon>Propionibacteriales</taxon>
        <taxon>Nocardioidaceae</taxon>
        <taxon>Nocardioides</taxon>
    </lineage>
</organism>
<keyword evidence="8 19" id="KW-0169">Cobalamin biosynthesis</keyword>
<keyword evidence="10 19" id="KW-0812">Transmembrane</keyword>
<dbReference type="GO" id="GO:0009236">
    <property type="term" value="P:cobalamin biosynthetic process"/>
    <property type="evidence" value="ECO:0007669"/>
    <property type="project" value="UniProtKB-UniRule"/>
</dbReference>
<keyword evidence="21" id="KW-1185">Reference proteome</keyword>
<keyword evidence="7 19" id="KW-1003">Cell membrane</keyword>
<feature type="transmembrane region" description="Helical" evidence="19">
    <location>
        <begin position="111"/>
        <end position="131"/>
    </location>
</feature>
<protein>
    <recommendedName>
        <fullName evidence="6 19">Adenosylcobinamide-GDP ribazoletransferase</fullName>
        <ecNumber evidence="5 19">2.7.8.26</ecNumber>
    </recommendedName>
    <alternativeName>
        <fullName evidence="16 19">Cobalamin synthase</fullName>
    </alternativeName>
    <alternativeName>
        <fullName evidence="15 19">Cobalamin-5'-phosphate synthase</fullName>
    </alternativeName>
</protein>
<feature type="transmembrane region" description="Helical" evidence="19">
    <location>
        <begin position="202"/>
        <end position="220"/>
    </location>
</feature>
<evidence type="ECO:0000256" key="12">
    <source>
        <dbReference type="ARBA" id="ARBA00022989"/>
    </source>
</evidence>
<comment type="catalytic activity">
    <reaction evidence="17 19">
        <text>alpha-ribazole + adenosylcob(III)inamide-GDP = adenosylcob(III)alamin + GMP + H(+)</text>
        <dbReference type="Rhea" id="RHEA:16049"/>
        <dbReference type="ChEBI" id="CHEBI:10329"/>
        <dbReference type="ChEBI" id="CHEBI:15378"/>
        <dbReference type="ChEBI" id="CHEBI:18408"/>
        <dbReference type="ChEBI" id="CHEBI:58115"/>
        <dbReference type="ChEBI" id="CHEBI:60487"/>
        <dbReference type="EC" id="2.7.8.26"/>
    </reaction>
</comment>
<dbReference type="PANTHER" id="PTHR34148:SF1">
    <property type="entry name" value="ADENOSYLCOBINAMIDE-GDP RIBAZOLETRANSFERASE"/>
    <property type="match status" value="1"/>
</dbReference>
<evidence type="ECO:0000256" key="7">
    <source>
        <dbReference type="ARBA" id="ARBA00022475"/>
    </source>
</evidence>
<evidence type="ECO:0000256" key="13">
    <source>
        <dbReference type="ARBA" id="ARBA00023136"/>
    </source>
</evidence>
<evidence type="ECO:0000256" key="19">
    <source>
        <dbReference type="HAMAP-Rule" id="MF_00719"/>
    </source>
</evidence>
<feature type="transmembrane region" description="Helical" evidence="19">
    <location>
        <begin position="58"/>
        <end position="78"/>
    </location>
</feature>
<evidence type="ECO:0000256" key="16">
    <source>
        <dbReference type="ARBA" id="ARBA00032853"/>
    </source>
</evidence>
<comment type="function">
    <text evidence="14 19">Joins adenosylcobinamide-GDP and alpha-ribazole to generate adenosylcobalamin (Ado-cobalamin). Also synthesizes adenosylcobalamin 5'-phosphate from adenosylcobinamide-GDP and alpha-ribazole 5'-phosphate.</text>
</comment>
<name>A0A7X0RK52_9ACTN</name>
<dbReference type="Pfam" id="PF02654">
    <property type="entry name" value="CobS"/>
    <property type="match status" value="1"/>
</dbReference>
<accession>A0A7X0RK52</accession>
<dbReference type="EMBL" id="JACKXE010000002">
    <property type="protein sequence ID" value="MBB6629797.1"/>
    <property type="molecule type" value="Genomic_DNA"/>
</dbReference>
<dbReference type="Proteomes" id="UP000523955">
    <property type="component" value="Unassembled WGS sequence"/>
</dbReference>
<keyword evidence="9 19" id="KW-0808">Transferase</keyword>
<evidence type="ECO:0000256" key="10">
    <source>
        <dbReference type="ARBA" id="ARBA00022692"/>
    </source>
</evidence>
<dbReference type="GO" id="GO:0005886">
    <property type="term" value="C:plasma membrane"/>
    <property type="evidence" value="ECO:0007669"/>
    <property type="project" value="UniProtKB-SubCell"/>
</dbReference>
<dbReference type="AlphaFoldDB" id="A0A7X0RK52"/>
<evidence type="ECO:0000313" key="21">
    <source>
        <dbReference type="Proteomes" id="UP000523955"/>
    </source>
</evidence>
<evidence type="ECO:0000256" key="11">
    <source>
        <dbReference type="ARBA" id="ARBA00022842"/>
    </source>
</evidence>
<evidence type="ECO:0000256" key="15">
    <source>
        <dbReference type="ARBA" id="ARBA00032605"/>
    </source>
</evidence>
<comment type="caution">
    <text evidence="20">The sequence shown here is derived from an EMBL/GenBank/DDBJ whole genome shotgun (WGS) entry which is preliminary data.</text>
</comment>
<dbReference type="GO" id="GO:0051073">
    <property type="term" value="F:adenosylcobinamide-GDP ribazoletransferase activity"/>
    <property type="evidence" value="ECO:0007669"/>
    <property type="project" value="UniProtKB-UniRule"/>
</dbReference>
<evidence type="ECO:0000256" key="14">
    <source>
        <dbReference type="ARBA" id="ARBA00025228"/>
    </source>
</evidence>
<comment type="catalytic activity">
    <reaction evidence="18 19">
        <text>alpha-ribazole 5'-phosphate + adenosylcob(III)inamide-GDP = adenosylcob(III)alamin 5'-phosphate + GMP + H(+)</text>
        <dbReference type="Rhea" id="RHEA:23560"/>
        <dbReference type="ChEBI" id="CHEBI:15378"/>
        <dbReference type="ChEBI" id="CHEBI:57918"/>
        <dbReference type="ChEBI" id="CHEBI:58115"/>
        <dbReference type="ChEBI" id="CHEBI:60487"/>
        <dbReference type="ChEBI" id="CHEBI:60493"/>
        <dbReference type="EC" id="2.7.8.26"/>
    </reaction>
</comment>
<evidence type="ECO:0000256" key="18">
    <source>
        <dbReference type="ARBA" id="ARBA00049504"/>
    </source>
</evidence>
<reference evidence="20 21" key="1">
    <citation type="submission" date="2020-08" db="EMBL/GenBank/DDBJ databases">
        <authorList>
            <person name="Seo M.-J."/>
        </authorList>
    </citation>
    <scope>NUCLEOTIDE SEQUENCE [LARGE SCALE GENOMIC DNA]</scope>
    <source>
        <strain evidence="20 21">KIGAM211</strain>
    </source>
</reference>
<dbReference type="EC" id="2.7.8.26" evidence="5 19"/>
<comment type="pathway">
    <text evidence="3 19">Cofactor biosynthesis; adenosylcobalamin biosynthesis; adenosylcobalamin from cob(II)yrinate a,c-diamide: step 7/7.</text>
</comment>
<evidence type="ECO:0000256" key="5">
    <source>
        <dbReference type="ARBA" id="ARBA00013200"/>
    </source>
</evidence>
<keyword evidence="13 19" id="KW-0472">Membrane</keyword>
<evidence type="ECO:0000256" key="9">
    <source>
        <dbReference type="ARBA" id="ARBA00022679"/>
    </source>
</evidence>
<feature type="transmembrane region" description="Helical" evidence="19">
    <location>
        <begin position="177"/>
        <end position="196"/>
    </location>
</feature>
<feature type="transmembrane region" description="Helical" evidence="19">
    <location>
        <begin position="30"/>
        <end position="52"/>
    </location>
</feature>